<evidence type="ECO:0000313" key="3">
    <source>
        <dbReference type="EMBL" id="NEM08389.1"/>
    </source>
</evidence>
<keyword evidence="1" id="KW-1133">Transmembrane helix</keyword>
<dbReference type="Proteomes" id="UP000471126">
    <property type="component" value="Unassembled WGS sequence"/>
</dbReference>
<dbReference type="EMBL" id="JAAGWE010000038">
    <property type="protein sequence ID" value="NEM08389.1"/>
    <property type="molecule type" value="Genomic_DNA"/>
</dbReference>
<dbReference type="EMBL" id="JAAGWE010000018">
    <property type="protein sequence ID" value="NEM06665.1"/>
    <property type="molecule type" value="Genomic_DNA"/>
</dbReference>
<name>A0A6P0GM30_9ACTN</name>
<feature type="transmembrane region" description="Helical" evidence="1">
    <location>
        <begin position="180"/>
        <end position="201"/>
    </location>
</feature>
<proteinExistence type="predicted"/>
<comment type="caution">
    <text evidence="3">The sequence shown here is derived from an EMBL/GenBank/DDBJ whole genome shotgun (WGS) entry which is preliminary data.</text>
</comment>
<evidence type="ECO:0000313" key="4">
    <source>
        <dbReference type="Proteomes" id="UP000471126"/>
    </source>
</evidence>
<dbReference type="RefSeq" id="WP_163476811.1">
    <property type="nucleotide sequence ID" value="NZ_JAAGWE010000018.1"/>
</dbReference>
<reference evidence="3 4" key="1">
    <citation type="submission" date="2019-12" db="EMBL/GenBank/DDBJ databases">
        <title>WGS of CPCC 203550 I12A-02606.</title>
        <authorList>
            <person name="Jiang Z."/>
        </authorList>
    </citation>
    <scope>NUCLEOTIDE SEQUENCE [LARGE SCALE GENOMIC DNA]</scope>
    <source>
        <strain evidence="3 4">I12A-02606</strain>
    </source>
</reference>
<feature type="transmembrane region" description="Helical" evidence="1">
    <location>
        <begin position="56"/>
        <end position="76"/>
    </location>
</feature>
<sequence length="204" mass="22009">MTTARDPAHREFRPSLATYRRVLRSPARLAGLLLSLAVLAAGTASGGPGILVLVPLSLLVVAVLLGAWLATGRVWVSERAVVRRGALGRRRTVLREDLASALLLTGFHERGDRPSGLLVLLDARRRPLLRLTGTWWGLDQLREVAHACGVPVTLVEGDLTPGELVWRRPYDLPWHHRHPVAAQLAVAVPAVALLVGGTLLLSDG</sequence>
<evidence type="ECO:0000256" key="1">
    <source>
        <dbReference type="SAM" id="Phobius"/>
    </source>
</evidence>
<dbReference type="AlphaFoldDB" id="A0A6P0GM30"/>
<organism evidence="3 4">
    <name type="scientific">Geodermatophilus normandii</name>
    <dbReference type="NCBI Taxonomy" id="1137989"/>
    <lineage>
        <taxon>Bacteria</taxon>
        <taxon>Bacillati</taxon>
        <taxon>Actinomycetota</taxon>
        <taxon>Actinomycetes</taxon>
        <taxon>Geodermatophilales</taxon>
        <taxon>Geodermatophilaceae</taxon>
        <taxon>Geodermatophilus</taxon>
    </lineage>
</organism>
<protein>
    <submittedName>
        <fullName evidence="3">Uncharacterized protein</fullName>
    </submittedName>
</protein>
<keyword evidence="1" id="KW-0812">Transmembrane</keyword>
<accession>A0A6P0GM30</accession>
<gene>
    <name evidence="2" type="ORF">GCU54_11655</name>
    <name evidence="3" type="ORF">GCU54_20680</name>
</gene>
<evidence type="ECO:0000313" key="2">
    <source>
        <dbReference type="EMBL" id="NEM06665.1"/>
    </source>
</evidence>
<keyword evidence="1" id="KW-0472">Membrane</keyword>